<evidence type="ECO:0000256" key="1">
    <source>
        <dbReference type="SAM" id="SignalP"/>
    </source>
</evidence>
<dbReference type="AlphaFoldDB" id="A0A3G3IL52"/>
<dbReference type="KEGG" id="bthg:MS2017_0834"/>
<keyword evidence="1" id="KW-0732">Signal</keyword>
<dbReference type="RefSeq" id="WP_122951363.1">
    <property type="nucleotide sequence ID" value="NZ_CP024634.1"/>
</dbReference>
<feature type="chain" id="PRO_5018149199" evidence="1">
    <location>
        <begin position="20"/>
        <end position="182"/>
    </location>
</feature>
<protein>
    <submittedName>
        <fullName evidence="2">Uncharacterized protein</fullName>
    </submittedName>
</protein>
<gene>
    <name evidence="2" type="ORF">MS2017_0834</name>
</gene>
<evidence type="ECO:0000313" key="3">
    <source>
        <dbReference type="Proteomes" id="UP000278334"/>
    </source>
</evidence>
<evidence type="ECO:0000313" key="2">
    <source>
        <dbReference type="EMBL" id="AYQ56556.1"/>
    </source>
</evidence>
<accession>A0A3G3IL52</accession>
<dbReference type="Proteomes" id="UP000278334">
    <property type="component" value="Chromosome"/>
</dbReference>
<name>A0A3G3IL52_9GAMM</name>
<dbReference type="EMBL" id="CP024634">
    <property type="protein sequence ID" value="AYQ56556.1"/>
    <property type="molecule type" value="Genomic_DNA"/>
</dbReference>
<organism evidence="2 3">
    <name type="scientific">Bathymodiolus thermophilus thioautotrophic gill symbiont</name>
    <dbReference type="NCBI Taxonomy" id="2360"/>
    <lineage>
        <taxon>Bacteria</taxon>
        <taxon>Pseudomonadati</taxon>
        <taxon>Pseudomonadota</taxon>
        <taxon>Gammaproteobacteria</taxon>
        <taxon>sulfur-oxidizing symbionts</taxon>
    </lineage>
</organism>
<feature type="signal peptide" evidence="1">
    <location>
        <begin position="1"/>
        <end position="19"/>
    </location>
</feature>
<reference evidence="2 3" key="1">
    <citation type="submission" date="2017-11" db="EMBL/GenBank/DDBJ databases">
        <title>Genome sequence of the bacterial symbiont EPR9N from a vent mussel Bathymodiolus thermophilus.</title>
        <authorList>
            <person name="Won Y.-J."/>
        </authorList>
    </citation>
    <scope>NUCLEOTIDE SEQUENCE [LARGE SCALE GENOMIC DNA]</scope>
    <source>
        <strain evidence="2 3">EPR9N</strain>
    </source>
</reference>
<sequence length="182" mass="21415" precursor="true">MIYNIIFCLFLFVSLSAYTEEQVTMKGLVCHDTVPWTKSEKTKFKGKLLADNITKFFFLSSQAYIKKNDFCAYKSADNFFRVGFKEKKHSSGSVIFVPTGKAITPKYKKTLWIEHGIYVFSPYAVYELKELLRLKYRNISSPRFSLSMKHKGYFQNLDYISFIIVTYDNKEKYLFAMKVRPK</sequence>
<proteinExistence type="predicted"/>